<dbReference type="Proteomes" id="UP000729402">
    <property type="component" value="Unassembled WGS sequence"/>
</dbReference>
<proteinExistence type="predicted"/>
<gene>
    <name evidence="1" type="ORF">GUJ93_ZPchr0006g41213</name>
</gene>
<protein>
    <submittedName>
        <fullName evidence="1">Uncharacterized protein</fullName>
    </submittedName>
</protein>
<name>A0A8J5SYK4_ZIZPA</name>
<dbReference type="EMBL" id="JAAALK010000283">
    <property type="protein sequence ID" value="KAG8069550.1"/>
    <property type="molecule type" value="Genomic_DNA"/>
</dbReference>
<accession>A0A8J5SYK4</accession>
<dbReference type="AlphaFoldDB" id="A0A8J5SYK4"/>
<keyword evidence="2" id="KW-1185">Reference proteome</keyword>
<evidence type="ECO:0000313" key="1">
    <source>
        <dbReference type="EMBL" id="KAG8069550.1"/>
    </source>
</evidence>
<reference evidence="1" key="2">
    <citation type="submission" date="2021-02" db="EMBL/GenBank/DDBJ databases">
        <authorList>
            <person name="Kimball J.A."/>
            <person name="Haas M.W."/>
            <person name="Macchietto M."/>
            <person name="Kono T."/>
            <person name="Duquette J."/>
            <person name="Shao M."/>
        </authorList>
    </citation>
    <scope>NUCLEOTIDE SEQUENCE</scope>
    <source>
        <tissue evidence="1">Fresh leaf tissue</tissue>
    </source>
</reference>
<sequence>MWGWRTPCAAVALPSAAPPHLLAGSGGPEAKSDGPAAGSGAPAAVELPSLAVAVGLPSSFGLAVGDPSSQAAGAPSSLAAGAPSSLLFGGLAATIGAPSSYLTATPPMAPTDWYAATAGALTPCASIALPAAAPAWDAPCTDAALTAAPLPHQRSLPCRRLGLHQCKTHHLRFGHRGSVGGTRRP</sequence>
<organism evidence="1 2">
    <name type="scientific">Zizania palustris</name>
    <name type="common">Northern wild rice</name>
    <dbReference type="NCBI Taxonomy" id="103762"/>
    <lineage>
        <taxon>Eukaryota</taxon>
        <taxon>Viridiplantae</taxon>
        <taxon>Streptophyta</taxon>
        <taxon>Embryophyta</taxon>
        <taxon>Tracheophyta</taxon>
        <taxon>Spermatophyta</taxon>
        <taxon>Magnoliopsida</taxon>
        <taxon>Liliopsida</taxon>
        <taxon>Poales</taxon>
        <taxon>Poaceae</taxon>
        <taxon>BOP clade</taxon>
        <taxon>Oryzoideae</taxon>
        <taxon>Oryzeae</taxon>
        <taxon>Zizaniinae</taxon>
        <taxon>Zizania</taxon>
    </lineage>
</organism>
<reference evidence="1" key="1">
    <citation type="journal article" date="2021" name="bioRxiv">
        <title>Whole Genome Assembly and Annotation of Northern Wild Rice, Zizania palustris L., Supports a Whole Genome Duplication in the Zizania Genus.</title>
        <authorList>
            <person name="Haas M."/>
            <person name="Kono T."/>
            <person name="Macchietto M."/>
            <person name="Millas R."/>
            <person name="McGilp L."/>
            <person name="Shao M."/>
            <person name="Duquette J."/>
            <person name="Hirsch C.N."/>
            <person name="Kimball J."/>
        </authorList>
    </citation>
    <scope>NUCLEOTIDE SEQUENCE</scope>
    <source>
        <tissue evidence="1">Fresh leaf tissue</tissue>
    </source>
</reference>
<comment type="caution">
    <text evidence="1">The sequence shown here is derived from an EMBL/GenBank/DDBJ whole genome shotgun (WGS) entry which is preliminary data.</text>
</comment>
<evidence type="ECO:0000313" key="2">
    <source>
        <dbReference type="Proteomes" id="UP000729402"/>
    </source>
</evidence>